<name>A0A7T6AQW6_9BACT</name>
<organism evidence="2 3">
    <name type="scientific">Desulfobulbus oligotrophicus</name>
    <dbReference type="NCBI Taxonomy" id="1909699"/>
    <lineage>
        <taxon>Bacteria</taxon>
        <taxon>Pseudomonadati</taxon>
        <taxon>Thermodesulfobacteriota</taxon>
        <taxon>Desulfobulbia</taxon>
        <taxon>Desulfobulbales</taxon>
        <taxon>Desulfobulbaceae</taxon>
        <taxon>Desulfobulbus</taxon>
    </lineage>
</organism>
<dbReference type="KEGG" id="dog:HP555_08900"/>
<keyword evidence="1" id="KW-0472">Membrane</keyword>
<dbReference type="Proteomes" id="UP000596092">
    <property type="component" value="Chromosome"/>
</dbReference>
<feature type="transmembrane region" description="Helical" evidence="1">
    <location>
        <begin position="28"/>
        <end position="46"/>
    </location>
</feature>
<accession>A0A7T6AQW6</accession>
<feature type="transmembrane region" description="Helical" evidence="1">
    <location>
        <begin position="97"/>
        <end position="121"/>
    </location>
</feature>
<evidence type="ECO:0000313" key="2">
    <source>
        <dbReference type="EMBL" id="QQG65977.1"/>
    </source>
</evidence>
<dbReference type="EMBL" id="CP054140">
    <property type="protein sequence ID" value="QQG65977.1"/>
    <property type="molecule type" value="Genomic_DNA"/>
</dbReference>
<feature type="transmembrane region" description="Helical" evidence="1">
    <location>
        <begin position="58"/>
        <end position="76"/>
    </location>
</feature>
<evidence type="ECO:0000313" key="3">
    <source>
        <dbReference type="Proteomes" id="UP000596092"/>
    </source>
</evidence>
<gene>
    <name evidence="2" type="ORF">HP555_08900</name>
</gene>
<feature type="transmembrane region" description="Helical" evidence="1">
    <location>
        <begin position="127"/>
        <end position="147"/>
    </location>
</feature>
<proteinExistence type="predicted"/>
<keyword evidence="1" id="KW-0812">Transmembrane</keyword>
<dbReference type="AlphaFoldDB" id="A0A7T6AQW6"/>
<keyword evidence="3" id="KW-1185">Reference proteome</keyword>
<evidence type="ECO:0000256" key="1">
    <source>
        <dbReference type="SAM" id="Phobius"/>
    </source>
</evidence>
<reference evidence="2 3" key="1">
    <citation type="submission" date="2020-05" db="EMBL/GenBank/DDBJ databases">
        <title>Complete genome of Desulfobulbus oligotrophicus.</title>
        <authorList>
            <person name="Podar M."/>
        </authorList>
    </citation>
    <scope>NUCLEOTIDE SEQUENCE [LARGE SCALE GENOMIC DNA]</scope>
    <source>
        <strain evidence="2 3">Prop6</strain>
    </source>
</reference>
<protein>
    <submittedName>
        <fullName evidence="2">Uncharacterized protein</fullName>
    </submittedName>
</protein>
<keyword evidence="1" id="KW-1133">Transmembrane helix</keyword>
<sequence>MGLSCFGDAGFCGHGIESLNKPGVSRSVHLFAAPFLWTVIGCFLMVRGWGWLAPGKGRLLFLVAGLFGTVKALFILDNVARRILRRIILFRDNTCLGAIYSWQTWTVVVMMLLAGVVIRTFVQPGPFIGTVYCAVGWSLCLSSRLGWQQWYRQVHT</sequence>